<dbReference type="AlphaFoldDB" id="A0A1W1CII6"/>
<dbReference type="EMBL" id="FPHL01000040">
    <property type="protein sequence ID" value="SFV65555.1"/>
    <property type="molecule type" value="Genomic_DNA"/>
</dbReference>
<feature type="domain" description="Translocation and assembly module TamB C-terminal" evidence="5">
    <location>
        <begin position="868"/>
        <end position="1179"/>
    </location>
</feature>
<evidence type="ECO:0000256" key="2">
    <source>
        <dbReference type="ARBA" id="ARBA00022692"/>
    </source>
</evidence>
<dbReference type="GO" id="GO:0097347">
    <property type="term" value="C:TAM protein secretion complex"/>
    <property type="evidence" value="ECO:0007669"/>
    <property type="project" value="TreeGrafter"/>
</dbReference>
<dbReference type="GO" id="GO:0009306">
    <property type="term" value="P:protein secretion"/>
    <property type="evidence" value="ECO:0007669"/>
    <property type="project" value="InterPro"/>
</dbReference>
<evidence type="ECO:0000256" key="4">
    <source>
        <dbReference type="ARBA" id="ARBA00023136"/>
    </source>
</evidence>
<proteinExistence type="predicted"/>
<keyword evidence="3" id="KW-1133">Transmembrane helix</keyword>
<accession>A0A1W1CII6</accession>
<organism evidence="6">
    <name type="scientific">hydrothermal vent metagenome</name>
    <dbReference type="NCBI Taxonomy" id="652676"/>
    <lineage>
        <taxon>unclassified sequences</taxon>
        <taxon>metagenomes</taxon>
        <taxon>ecological metagenomes</taxon>
    </lineage>
</organism>
<comment type="subcellular location">
    <subcellularLocation>
        <location evidence="1">Membrane</location>
        <topology evidence="1">Single-pass membrane protein</topology>
    </subcellularLocation>
</comment>
<sequence>MQRFKKFFYGFLIFFVILLAAVVFAANSSWVIKKAADRFAPDYNISYSDITGNLFTGVQIDGLAFDRRPLIDTVRFSWDPSRLLYKRLQINTIVLDGVDVDSIKALAASFPASDEDNSTSGPFPLVVNVKKMHITLKPFRKEGIAFKKTVADMKDFSYAADRIAVGNLQTAVDSNLTDITLDASLKDRTLLIKALSVTNIDTEALQKRFLTEDDNRSAAPDTAVPPQTANKEPLNVFIPLHVKLNHFFASVKPRFYKNAKIGKIELHSSGLNVNVLKVLDQKGGAVEIADLSALAESSIGTVDMDATWKKDTVTIEHLTAKKIDTKALQALFASEDNSTAEKDSATATAVQEQNTSKEMNPMVPHYVLIRSFETSLLPATYAPVHLLDFKLKADNLKLDTRKLLIEQGVVDLNATSNLSNVLFQSTITDNVLKGKTHITPNKGLFTLYDLPIRKEAIGDVVIGIDASPKRIVADLKAKAEQLLVTQENNESNATAFNVDIDSLKSHVVFTVKNKKLNADTKMILTTPYAKNISVSNIFVLDRNISYHGEVKAKKIIGLDANLTKPLQNLHIVYKGDTKSIDTRITSEGLSGVFVSNDFKQGRFHLETTKALLIDKMAPLPPQLEGAKANFQVDVPVNFAKITPIRGKVKLTSNLTDLNAEIFYAENIKVKAVSTIPKDSLLKNFDKNIKWDALSPMNIDLALGAQALDLTLKANAFATTLEYLPRTGKVDGKVKLGALTTVVSGNAKKKIAIRAKVDSFESLTKSFQNFYTIEGLPKVEGGLNLSVDINALKSADLTLSSPQIIYKPDRDTEHSVTDVKMVVAIDKSTILLKQYTLTYQKMKLFATKPSKVMMKDDMVTIEPFWLNDQLQVTGNYNLKTKKGKIIAQADKLHIAQEMIDLDSKIDVTTLLDGEKTVVKGKITLLDGTIHYDMGKKSFASDSDIVIVQNMKKKEASPFMDNLSIDLKIDSVKPLIYKEGPVNMKAYVDLKVLKTGHSDLLVLGSVKLKQGGSYEFQGKRFVIKKGNIYLTGNPNRPILDIEVTYQAPNHLITIAVAGTPEAPVLNFSSRPSLSQEQILSVILFDSEAGAGSNSSEDMMKMMGGAMAKSALSDMGVKIDHLVLGQHGNVEIGKKLTKKITVIYINDEIPSVEVKYRHSKRTESILKFDEISQSYDIVYKRDMSADDIVKFAGGKKKK</sequence>
<dbReference type="PANTHER" id="PTHR36985">
    <property type="entry name" value="TRANSLOCATION AND ASSEMBLY MODULE SUBUNIT TAMB"/>
    <property type="match status" value="1"/>
</dbReference>
<reference evidence="6" key="1">
    <citation type="submission" date="2016-10" db="EMBL/GenBank/DDBJ databases">
        <authorList>
            <person name="de Groot N.N."/>
        </authorList>
    </citation>
    <scope>NUCLEOTIDE SEQUENCE</scope>
</reference>
<dbReference type="Pfam" id="PF04357">
    <property type="entry name" value="TamB"/>
    <property type="match status" value="1"/>
</dbReference>
<evidence type="ECO:0000256" key="1">
    <source>
        <dbReference type="ARBA" id="ARBA00004167"/>
    </source>
</evidence>
<dbReference type="GO" id="GO:0005886">
    <property type="term" value="C:plasma membrane"/>
    <property type="evidence" value="ECO:0007669"/>
    <property type="project" value="InterPro"/>
</dbReference>
<name>A0A1W1CII6_9ZZZZ</name>
<evidence type="ECO:0000256" key="3">
    <source>
        <dbReference type="ARBA" id="ARBA00022989"/>
    </source>
</evidence>
<dbReference type="InterPro" id="IPR007452">
    <property type="entry name" value="TamB_C"/>
</dbReference>
<dbReference type="PANTHER" id="PTHR36985:SF1">
    <property type="entry name" value="TRANSLOCATION AND ASSEMBLY MODULE SUBUNIT TAMB"/>
    <property type="match status" value="1"/>
</dbReference>
<keyword evidence="2" id="KW-0812">Transmembrane</keyword>
<evidence type="ECO:0000313" key="6">
    <source>
        <dbReference type="EMBL" id="SFV65555.1"/>
    </source>
</evidence>
<protein>
    <submittedName>
        <fullName evidence="6">Uncharacterized protein YtfN</fullName>
    </submittedName>
</protein>
<evidence type="ECO:0000259" key="5">
    <source>
        <dbReference type="Pfam" id="PF04357"/>
    </source>
</evidence>
<keyword evidence="4" id="KW-0472">Membrane</keyword>
<gene>
    <name evidence="6" type="ORF">MNB_SV-10-577</name>
</gene>